<evidence type="ECO:0000313" key="2">
    <source>
        <dbReference type="EMBL" id="WZB87625.1"/>
    </source>
</evidence>
<sequence>MLESFLSRTALIFISGSLAVFGVACSNSQPMTKSVKSPQPSISQSSVPQSSVPSGNLAAIRPPLKVPPKPLPEIEVEVEAPPAKPSPLQLALEKANGAEKISQSAQSPEDWELVASKLENAIALLQDVKRDSPNFPFAQNKIAEYEREIQLAIQRANPSQGEILESEPEVAVAPPQVTPKPQRYSNPVPMQSGQTLPPPQPIFPASEIYAYNHQVFIAPIKRRIGGTPIVEVTLNGKQRFEMIVDTGASGSVITQEVADALGIVPVGTAKANTVSSKGVEFPVGYLDSMEVGGVKVNKIPVAIAGKELETGLLGHDFFGDYDVTIKRNVIEFRPQTHSEANPSEMPPTEPTSARGFRFVESPSP</sequence>
<feature type="compositionally biased region" description="Low complexity" evidence="1">
    <location>
        <begin position="34"/>
        <end position="54"/>
    </location>
</feature>
<dbReference type="SUPFAM" id="SSF50630">
    <property type="entry name" value="Acid proteases"/>
    <property type="match status" value="1"/>
</dbReference>
<feature type="region of interest" description="Disordered" evidence="1">
    <location>
        <begin position="334"/>
        <end position="364"/>
    </location>
</feature>
<name>A0ABZ2UVP0_9CYAN</name>
<reference evidence="2 3" key="1">
    <citation type="submission" date="2024-04" db="EMBL/GenBank/DDBJ databases">
        <title>Okeanomitos corallinicola gen. &amp; sp. nov. (Nostocales, Cyanobacteria), a new toxic marine heterocyst-forming cyanobacterium from a coral reef.</title>
        <authorList>
            <person name="Li H."/>
            <person name="Li R."/>
            <person name="Kang J."/>
            <person name="Hii K.S."/>
            <person name="Mohamed H.F."/>
            <person name="Xu X."/>
            <person name="Luo Z."/>
        </authorList>
    </citation>
    <scope>NUCLEOTIDE SEQUENCE [LARGE SCALE GENOMIC DNA]</scope>
    <source>
        <strain evidence="2 3">TIOX110</strain>
    </source>
</reference>
<organism evidence="2 3">
    <name type="scientific">Okeanomitos corallinicola TIOX110</name>
    <dbReference type="NCBI Taxonomy" id="3133117"/>
    <lineage>
        <taxon>Bacteria</taxon>
        <taxon>Bacillati</taxon>
        <taxon>Cyanobacteriota</taxon>
        <taxon>Cyanophyceae</taxon>
        <taxon>Nostocales</taxon>
        <taxon>Aphanizomenonaceae</taxon>
        <taxon>Okeanomitos</taxon>
    </lineage>
</organism>
<dbReference type="CDD" id="cd05483">
    <property type="entry name" value="retropepsin_like_bacteria"/>
    <property type="match status" value="1"/>
</dbReference>
<feature type="region of interest" description="Disordered" evidence="1">
    <location>
        <begin position="29"/>
        <end position="54"/>
    </location>
</feature>
<evidence type="ECO:0000256" key="1">
    <source>
        <dbReference type="SAM" id="MobiDB-lite"/>
    </source>
</evidence>
<evidence type="ECO:0000313" key="3">
    <source>
        <dbReference type="Proteomes" id="UP001483337"/>
    </source>
</evidence>
<protein>
    <submittedName>
        <fullName evidence="2">Retropepsin-like aspartic protease</fullName>
    </submittedName>
</protein>
<dbReference type="RefSeq" id="WP_353930537.1">
    <property type="nucleotide sequence ID" value="NZ_CP150886.1"/>
</dbReference>
<keyword evidence="3" id="KW-1185">Reference proteome</keyword>
<proteinExistence type="predicted"/>
<accession>A0ABZ2UVP0</accession>
<gene>
    <name evidence="2" type="ORF">WJM97_20050</name>
</gene>
<dbReference type="Gene3D" id="2.40.70.10">
    <property type="entry name" value="Acid Proteases"/>
    <property type="match status" value="1"/>
</dbReference>
<dbReference type="Pfam" id="PF13975">
    <property type="entry name" value="gag-asp_proteas"/>
    <property type="match status" value="1"/>
</dbReference>
<dbReference type="InterPro" id="IPR034122">
    <property type="entry name" value="Retropepsin-like_bacterial"/>
</dbReference>
<dbReference type="EMBL" id="CP150886">
    <property type="protein sequence ID" value="WZB87625.1"/>
    <property type="molecule type" value="Genomic_DNA"/>
</dbReference>
<dbReference type="Proteomes" id="UP001483337">
    <property type="component" value="Chromosome"/>
</dbReference>
<dbReference type="InterPro" id="IPR021109">
    <property type="entry name" value="Peptidase_aspartic_dom_sf"/>
</dbReference>